<evidence type="ECO:0000313" key="10">
    <source>
        <dbReference type="EMBL" id="MBC2285320.1"/>
    </source>
</evidence>
<dbReference type="PROSITE" id="PS51257">
    <property type="entry name" value="PROKAR_LIPOPROTEIN"/>
    <property type="match status" value="1"/>
</dbReference>
<evidence type="ECO:0000313" key="11">
    <source>
        <dbReference type="EMBL" id="MBC2293701.1"/>
    </source>
</evidence>
<dbReference type="GO" id="GO:0008270">
    <property type="term" value="F:zinc ion binding"/>
    <property type="evidence" value="ECO:0007669"/>
    <property type="project" value="InterPro"/>
</dbReference>
<comment type="similarity">
    <text evidence="1">Belongs to the alpha-carbonic anhydrase family.</text>
</comment>
<accession>A0A7X0ZWJ6</accession>
<dbReference type="Proteomes" id="UP000585696">
    <property type="component" value="Unassembled WGS sequence"/>
</dbReference>
<dbReference type="AlphaFoldDB" id="A0A7X0ZWJ6"/>
<evidence type="ECO:0000256" key="7">
    <source>
        <dbReference type="SAM" id="MobiDB-lite"/>
    </source>
</evidence>
<evidence type="ECO:0000313" key="12">
    <source>
        <dbReference type="EMBL" id="MBC2311852.1"/>
    </source>
</evidence>
<dbReference type="InterPro" id="IPR001148">
    <property type="entry name" value="CA_dom"/>
</dbReference>
<keyword evidence="3" id="KW-0479">Metal-binding</keyword>
<reference evidence="13 14" key="1">
    <citation type="submission" date="2020-03" db="EMBL/GenBank/DDBJ databases">
        <title>Soil Listeria distribution.</title>
        <authorList>
            <person name="Liao J."/>
            <person name="Wiedmann M."/>
        </authorList>
    </citation>
    <scope>NUCLEOTIDE SEQUENCE [LARGE SCALE GENOMIC DNA]</scope>
    <source>
        <strain evidence="12 14">FSL L7-0039</strain>
        <strain evidence="11 13">FSL L7-0051</strain>
        <strain evidence="10 15">FSL L7-0054</strain>
    </source>
</reference>
<dbReference type="Proteomes" id="UP000543005">
    <property type="component" value="Unassembled WGS sequence"/>
</dbReference>
<evidence type="ECO:0000313" key="13">
    <source>
        <dbReference type="Proteomes" id="UP000543005"/>
    </source>
</evidence>
<dbReference type="Pfam" id="PF00194">
    <property type="entry name" value="Carb_anhydrase"/>
    <property type="match status" value="1"/>
</dbReference>
<evidence type="ECO:0000313" key="14">
    <source>
        <dbReference type="Proteomes" id="UP000565628"/>
    </source>
</evidence>
<gene>
    <name evidence="10" type="ORF">HCB69_13110</name>
    <name evidence="11" type="ORF">HCC36_10705</name>
    <name evidence="12" type="ORF">HCJ81_13235</name>
</gene>
<evidence type="ECO:0000256" key="4">
    <source>
        <dbReference type="ARBA" id="ARBA00022833"/>
    </source>
</evidence>
<dbReference type="PANTHER" id="PTHR18952">
    <property type="entry name" value="CARBONIC ANHYDRASE"/>
    <property type="match status" value="1"/>
</dbReference>
<dbReference type="EMBL" id="JAARZT010000019">
    <property type="protein sequence ID" value="MBC2293701.1"/>
    <property type="molecule type" value="Genomic_DNA"/>
</dbReference>
<dbReference type="Proteomes" id="UP000565628">
    <property type="component" value="Unassembled WGS sequence"/>
</dbReference>
<dbReference type="InterPro" id="IPR036398">
    <property type="entry name" value="CA_dom_sf"/>
</dbReference>
<proteinExistence type="inferred from homology"/>
<comment type="caution">
    <text evidence="12">The sequence shown here is derived from an EMBL/GenBank/DDBJ whole genome shotgun (WGS) entry which is preliminary data.</text>
</comment>
<evidence type="ECO:0000256" key="3">
    <source>
        <dbReference type="ARBA" id="ARBA00022723"/>
    </source>
</evidence>
<dbReference type="RefSeq" id="WP_185347160.1">
    <property type="nucleotide sequence ID" value="NZ_JAAROZ010000004.1"/>
</dbReference>
<dbReference type="EC" id="4.2.1.1" evidence="2"/>
<feature type="region of interest" description="Disordered" evidence="7">
    <location>
        <begin position="26"/>
        <end position="57"/>
    </location>
</feature>
<evidence type="ECO:0000256" key="2">
    <source>
        <dbReference type="ARBA" id="ARBA00012925"/>
    </source>
</evidence>
<dbReference type="PROSITE" id="PS51144">
    <property type="entry name" value="ALPHA_CA_2"/>
    <property type="match status" value="1"/>
</dbReference>
<evidence type="ECO:0000256" key="6">
    <source>
        <dbReference type="ARBA" id="ARBA00048348"/>
    </source>
</evidence>
<sequence length="295" mass="32078">MVKKSMAVSLVAVATSSLLVLGACGNTDTSSSDKKNEDTKTTETTKDTSKDTAKDTATKDEKALLDWSYSGSTGPTHWGSIKPEYKISDTGKKQSPINIETKDAKADKAKVSIGYKYQPTMFKVTRKDKMVQVVAQPAKGRADSKITVAKKEYTLKEINIHTPSEHQLDGKDYAAELQLKHVSADNKVAIISVFVKEGDKNQAVGDLTSVVASSENGKTVAMKQAISTLGLITADSKIYAYDGSLTTPATTEGVSWFVYEKPITMSKQQLSDLTKQLDDNNRPEQKLNDRPISSN</sequence>
<evidence type="ECO:0000259" key="9">
    <source>
        <dbReference type="PROSITE" id="PS51144"/>
    </source>
</evidence>
<feature type="chain" id="PRO_5044441249" description="carbonic anhydrase" evidence="8">
    <location>
        <begin position="23"/>
        <end position="295"/>
    </location>
</feature>
<organism evidence="12 14">
    <name type="scientific">Listeria booriae</name>
    <dbReference type="NCBI Taxonomy" id="1552123"/>
    <lineage>
        <taxon>Bacteria</taxon>
        <taxon>Bacillati</taxon>
        <taxon>Bacillota</taxon>
        <taxon>Bacilli</taxon>
        <taxon>Bacillales</taxon>
        <taxon>Listeriaceae</taxon>
        <taxon>Listeria</taxon>
    </lineage>
</organism>
<feature type="signal peptide" evidence="8">
    <location>
        <begin position="1"/>
        <end position="22"/>
    </location>
</feature>
<dbReference type="PANTHER" id="PTHR18952:SF265">
    <property type="entry name" value="CARBONIC ANHYDRASE"/>
    <property type="match status" value="1"/>
</dbReference>
<feature type="compositionally biased region" description="Basic and acidic residues" evidence="7">
    <location>
        <begin position="275"/>
        <end position="289"/>
    </location>
</feature>
<comment type="catalytic activity">
    <reaction evidence="6">
        <text>hydrogencarbonate + H(+) = CO2 + H2O</text>
        <dbReference type="Rhea" id="RHEA:10748"/>
        <dbReference type="ChEBI" id="CHEBI:15377"/>
        <dbReference type="ChEBI" id="CHEBI:15378"/>
        <dbReference type="ChEBI" id="CHEBI:16526"/>
        <dbReference type="ChEBI" id="CHEBI:17544"/>
        <dbReference type="EC" id="4.2.1.1"/>
    </reaction>
</comment>
<dbReference type="SMART" id="SM01057">
    <property type="entry name" value="Carb_anhydrase"/>
    <property type="match status" value="1"/>
</dbReference>
<keyword evidence="4" id="KW-0862">Zinc</keyword>
<keyword evidence="5" id="KW-0456">Lyase</keyword>
<evidence type="ECO:0000256" key="1">
    <source>
        <dbReference type="ARBA" id="ARBA00010718"/>
    </source>
</evidence>
<dbReference type="CDD" id="cd03124">
    <property type="entry name" value="alpha_CA_prokaryotic_like"/>
    <property type="match status" value="1"/>
</dbReference>
<dbReference type="SUPFAM" id="SSF51069">
    <property type="entry name" value="Carbonic anhydrase"/>
    <property type="match status" value="1"/>
</dbReference>
<dbReference type="InterPro" id="IPR041891">
    <property type="entry name" value="Alpha_CA_prokaryot-like"/>
</dbReference>
<evidence type="ECO:0000256" key="8">
    <source>
        <dbReference type="SAM" id="SignalP"/>
    </source>
</evidence>
<dbReference type="EMBL" id="JAARZS010000040">
    <property type="protein sequence ID" value="MBC2285320.1"/>
    <property type="molecule type" value="Genomic_DNA"/>
</dbReference>
<dbReference type="InterPro" id="IPR023561">
    <property type="entry name" value="Carbonic_anhydrase_a-class"/>
</dbReference>
<dbReference type="EMBL" id="JAASWV010000020">
    <property type="protein sequence ID" value="MBC2311852.1"/>
    <property type="molecule type" value="Genomic_DNA"/>
</dbReference>
<name>A0A7X0ZWJ6_9LIST</name>
<keyword evidence="8" id="KW-0732">Signal</keyword>
<protein>
    <recommendedName>
        <fullName evidence="2">carbonic anhydrase</fullName>
        <ecNumber evidence="2">4.2.1.1</ecNumber>
    </recommendedName>
</protein>
<evidence type="ECO:0000313" key="15">
    <source>
        <dbReference type="Proteomes" id="UP000585696"/>
    </source>
</evidence>
<feature type="compositionally biased region" description="Basic and acidic residues" evidence="7">
    <location>
        <begin position="31"/>
        <end position="57"/>
    </location>
</feature>
<feature type="domain" description="Alpha-carbonic anhydrase" evidence="9">
    <location>
        <begin position="65"/>
        <end position="295"/>
    </location>
</feature>
<dbReference type="Gene3D" id="3.10.200.10">
    <property type="entry name" value="Alpha carbonic anhydrase"/>
    <property type="match status" value="1"/>
</dbReference>
<feature type="region of interest" description="Disordered" evidence="7">
    <location>
        <begin position="270"/>
        <end position="295"/>
    </location>
</feature>
<dbReference type="GO" id="GO:0004089">
    <property type="term" value="F:carbonate dehydratase activity"/>
    <property type="evidence" value="ECO:0007669"/>
    <property type="project" value="UniProtKB-EC"/>
</dbReference>
<evidence type="ECO:0000256" key="5">
    <source>
        <dbReference type="ARBA" id="ARBA00023239"/>
    </source>
</evidence>